<dbReference type="OrthoDB" id="4759077at2"/>
<dbReference type="RefSeq" id="WP_122916218.1">
    <property type="nucleotide sequence ID" value="NZ_RHHQ01000003.1"/>
</dbReference>
<proteinExistence type="predicted"/>
<reference evidence="1 2" key="1">
    <citation type="submission" date="2018-10" db="EMBL/GenBank/DDBJ databases">
        <title>Phylogenomics of Brevibacillus.</title>
        <authorList>
            <person name="Dunlap C."/>
        </authorList>
    </citation>
    <scope>NUCLEOTIDE SEQUENCE [LARGE SCALE GENOMIC DNA]</scope>
    <source>
        <strain evidence="1 2">JCM 15716</strain>
    </source>
</reference>
<protein>
    <submittedName>
        <fullName evidence="1">Uncharacterized protein</fullName>
    </submittedName>
</protein>
<gene>
    <name evidence="1" type="ORF">EDM56_02120</name>
</gene>
<organism evidence="1 2">
    <name type="scientific">Brevibacillus fluminis</name>
    <dbReference type="NCBI Taxonomy" id="511487"/>
    <lineage>
        <taxon>Bacteria</taxon>
        <taxon>Bacillati</taxon>
        <taxon>Bacillota</taxon>
        <taxon>Bacilli</taxon>
        <taxon>Bacillales</taxon>
        <taxon>Paenibacillaceae</taxon>
        <taxon>Brevibacillus</taxon>
    </lineage>
</organism>
<dbReference type="AlphaFoldDB" id="A0A3M8DWF2"/>
<dbReference type="Proteomes" id="UP000271031">
    <property type="component" value="Unassembled WGS sequence"/>
</dbReference>
<sequence>MMFSPETRQFLEKFFSSPNLISWAQVESGGLNKLLPYISRLDGNVPKPTILPFMEHDKSFTWFAIAFDETSFIQLLEQVRSFIGPTYSDFGGYRTNGAPHPFDSVVNSFTGGLFFSFRGNDTKIGEKINLLFRLLEGRPERRTQVPDNPFPLLRNFEIALQARDFNNAETQIDTLERHHLIDPRNILFMRIDMLTRFERWGEILGHPQMKDLLKAPRPSRITEGIIRAVFKVHLTHYQNQPEKMKEIFSEIVWPQYHSLYRIRGSLSHPDTLISFMLRAVDLNDPLPVLRDEILMVGAGTSVQPLLQLLADSEMDVVGSKPEPTMYTIEDAKLLADQGRFNDAFDVVSQLPKSKEQIQLMLKCAFELEDLTIDKKVSDAVSHISEDEWSSILTSRHIRTCFEYLAPRLFSASGSSTTSFVPGNWNEWFEHISELNPGAAVEFAKRGAEEWSRDGFLTNHSEMERLISNLHDNVTEHGHIIDSILPYLLRYFVNDSEWPRMELKAVYSEIHRFFLSRMHGMRDEMKIAVEWSDLLLDLGLSVTEYSQLFGSLLEGWRKFASPDFLKALYPFLQKAGERPCPDLLSRLRLIHQIRSHLPGRAIIAEKEWLDIESSFIPKQWETWYSILYDAQEDYQFLADWIERVGDGYEEWTPTSIHRINEWITQWIIEEPEPGKKGILSRSLSPFVKYVTYDPNFPENEETEFYENLADAIRHFGGKNEATLQHLIRLIDGLLQKKPDSTETQWRNTRDWMTFQPIPKLLPVVFDCMELFYDYGTIGLEIKHVWDKWLGILYDKLDEDTEWLIPFVLKLGEVIVGDYSILQHLKERLQQDADSEDDPLKVLPAMTVTIFSCREKAAQRAAERIMFRNKDIKVRVCTHDRATDQTTAYARQSDLSIVVTACISHALTYGIKDKLSTDPIFPRSSGEAGIIKIFEEYAKERLSS</sequence>
<evidence type="ECO:0000313" key="2">
    <source>
        <dbReference type="Proteomes" id="UP000271031"/>
    </source>
</evidence>
<evidence type="ECO:0000313" key="1">
    <source>
        <dbReference type="EMBL" id="RNB92513.1"/>
    </source>
</evidence>
<keyword evidence="2" id="KW-1185">Reference proteome</keyword>
<name>A0A3M8DWF2_9BACL</name>
<comment type="caution">
    <text evidence="1">The sequence shown here is derived from an EMBL/GenBank/DDBJ whole genome shotgun (WGS) entry which is preliminary data.</text>
</comment>
<dbReference type="EMBL" id="RHHQ01000003">
    <property type="protein sequence ID" value="RNB92513.1"/>
    <property type="molecule type" value="Genomic_DNA"/>
</dbReference>
<accession>A0A3M8DWF2</accession>